<name>A0ABN3MEM4_STRLO</name>
<feature type="compositionally biased region" description="Basic residues" evidence="1">
    <location>
        <begin position="1"/>
        <end position="12"/>
    </location>
</feature>
<evidence type="ECO:0008006" key="4">
    <source>
        <dbReference type="Google" id="ProtNLM"/>
    </source>
</evidence>
<evidence type="ECO:0000313" key="3">
    <source>
        <dbReference type="Proteomes" id="UP001501777"/>
    </source>
</evidence>
<gene>
    <name evidence="2" type="ORF">GCM10010276_45380</name>
</gene>
<protein>
    <recommendedName>
        <fullName evidence="4">Integrase</fullName>
    </recommendedName>
</protein>
<sequence>MANTKSKRRQRGSIRPNGAGFQVRVYAGRDPLTKKDIYLHEQAATEVKAEKVRTKLLHQIDENRHPKTQVTISFLLDQWLGVAELDETHRARAVEPTAEQRIAGPRSGDPYDRSM</sequence>
<evidence type="ECO:0000313" key="2">
    <source>
        <dbReference type="EMBL" id="GAA2498781.1"/>
    </source>
</evidence>
<proteinExistence type="predicted"/>
<dbReference type="Proteomes" id="UP001501777">
    <property type="component" value="Unassembled WGS sequence"/>
</dbReference>
<organism evidence="2 3">
    <name type="scientific">Streptomyces longisporus</name>
    <dbReference type="NCBI Taxonomy" id="1948"/>
    <lineage>
        <taxon>Bacteria</taxon>
        <taxon>Bacillati</taxon>
        <taxon>Actinomycetota</taxon>
        <taxon>Actinomycetes</taxon>
        <taxon>Kitasatosporales</taxon>
        <taxon>Streptomycetaceae</taxon>
        <taxon>Streptomyces</taxon>
    </lineage>
</organism>
<keyword evidence="3" id="KW-1185">Reference proteome</keyword>
<feature type="region of interest" description="Disordered" evidence="1">
    <location>
        <begin position="1"/>
        <end position="20"/>
    </location>
</feature>
<dbReference type="RefSeq" id="WP_344402290.1">
    <property type="nucleotide sequence ID" value="NZ_BAAASG010000010.1"/>
</dbReference>
<accession>A0ABN3MEM4</accession>
<feature type="region of interest" description="Disordered" evidence="1">
    <location>
        <begin position="92"/>
        <end position="115"/>
    </location>
</feature>
<reference evidence="2 3" key="1">
    <citation type="journal article" date="2019" name="Int. J. Syst. Evol. Microbiol.">
        <title>The Global Catalogue of Microorganisms (GCM) 10K type strain sequencing project: providing services to taxonomists for standard genome sequencing and annotation.</title>
        <authorList>
            <consortium name="The Broad Institute Genomics Platform"/>
            <consortium name="The Broad Institute Genome Sequencing Center for Infectious Disease"/>
            <person name="Wu L."/>
            <person name="Ma J."/>
        </authorList>
    </citation>
    <scope>NUCLEOTIDE SEQUENCE [LARGE SCALE GENOMIC DNA]</scope>
    <source>
        <strain evidence="2 3">JCM 4395</strain>
    </source>
</reference>
<evidence type="ECO:0000256" key="1">
    <source>
        <dbReference type="SAM" id="MobiDB-lite"/>
    </source>
</evidence>
<dbReference type="EMBL" id="BAAASG010000010">
    <property type="protein sequence ID" value="GAA2498781.1"/>
    <property type="molecule type" value="Genomic_DNA"/>
</dbReference>
<comment type="caution">
    <text evidence="2">The sequence shown here is derived from an EMBL/GenBank/DDBJ whole genome shotgun (WGS) entry which is preliminary data.</text>
</comment>